<organism evidence="1 2">
    <name type="scientific">Vibrio vulnificus</name>
    <dbReference type="NCBI Taxonomy" id="672"/>
    <lineage>
        <taxon>Bacteria</taxon>
        <taxon>Pseudomonadati</taxon>
        <taxon>Pseudomonadota</taxon>
        <taxon>Gammaproteobacteria</taxon>
        <taxon>Vibrionales</taxon>
        <taxon>Vibrionaceae</taxon>
        <taxon>Vibrio</taxon>
    </lineage>
</organism>
<comment type="caution">
    <text evidence="1">The sequence shown here is derived from an EMBL/GenBank/DDBJ whole genome shotgun (WGS) entry which is preliminary data.</text>
</comment>
<reference evidence="1" key="1">
    <citation type="submission" date="2021-03" db="EMBL/GenBank/DDBJ databases">
        <title>Study of the foodborne Vibrio vulnificus isolates from China.</title>
        <authorList>
            <person name="Zheng Z."/>
            <person name="Ye L."/>
        </authorList>
    </citation>
    <scope>NUCLEOTIDE SEQUENCE</scope>
    <source>
        <strain evidence="1">Vv1582</strain>
    </source>
</reference>
<evidence type="ECO:0000313" key="2">
    <source>
        <dbReference type="Proteomes" id="UP000664056"/>
    </source>
</evidence>
<dbReference type="InterPro" id="IPR019650">
    <property type="entry name" value="DUF2513"/>
</dbReference>
<sequence length="128" mass="14616">MTRDMALIRKLLIDIEGHPNKISRISYDEHTQEEVNYHISLMINAGLLDGTYRRSENVSSMAPSQIFINSITWSGHEVLDNLRKEDVWNIIKTEFKNDSIDTIVSVAKDLAIGFAKKKLTSLLDENKP</sequence>
<dbReference type="RefSeq" id="WP_206623135.1">
    <property type="nucleotide sequence ID" value="NZ_JAFKOQ010000034.1"/>
</dbReference>
<dbReference type="AlphaFoldDB" id="A0AAW4HGI2"/>
<protein>
    <submittedName>
        <fullName evidence="1">DUF2513 domain-containing protein</fullName>
    </submittedName>
</protein>
<name>A0AAW4HGI2_VIBVL</name>
<dbReference type="Proteomes" id="UP000664056">
    <property type="component" value="Unassembled WGS sequence"/>
</dbReference>
<dbReference type="EMBL" id="JAFKOQ010000034">
    <property type="protein sequence ID" value="MBN8124444.1"/>
    <property type="molecule type" value="Genomic_DNA"/>
</dbReference>
<dbReference type="Pfam" id="PF10711">
    <property type="entry name" value="DUF2513"/>
    <property type="match status" value="1"/>
</dbReference>
<accession>A0AAW4HGI2</accession>
<evidence type="ECO:0000313" key="1">
    <source>
        <dbReference type="EMBL" id="MBN8124444.1"/>
    </source>
</evidence>
<gene>
    <name evidence="1" type="ORF">J0J18_22230</name>
</gene>
<proteinExistence type="predicted"/>